<feature type="transmembrane region" description="Helical" evidence="12">
    <location>
        <begin position="95"/>
        <end position="120"/>
    </location>
</feature>
<name>E6VPY3_RHOPX</name>
<dbReference type="GO" id="GO:0046872">
    <property type="term" value="F:metal ion binding"/>
    <property type="evidence" value="ECO:0007669"/>
    <property type="project" value="UniProtKB-KW"/>
</dbReference>
<dbReference type="AlphaFoldDB" id="E6VPY3"/>
<comment type="activity regulation">
    <text evidence="12">Na(+) is not transported, but it plays an essential structural role and its presence is essential for fluoride channel function.</text>
</comment>
<evidence type="ECO:0000256" key="2">
    <source>
        <dbReference type="ARBA" id="ARBA00022475"/>
    </source>
</evidence>
<comment type="similarity">
    <text evidence="10 12">Belongs to the fluoride channel Fluc/FEX (TC 1.A.43) family.</text>
</comment>
<evidence type="ECO:0000256" key="1">
    <source>
        <dbReference type="ARBA" id="ARBA00004651"/>
    </source>
</evidence>
<comment type="subcellular location">
    <subcellularLocation>
        <location evidence="12">Cell inner membrane</location>
        <topology evidence="12">Multi-pass membrane protein</topology>
    </subcellularLocation>
    <subcellularLocation>
        <location evidence="1">Cell membrane</location>
        <topology evidence="1">Multi-pass membrane protein</topology>
    </subcellularLocation>
</comment>
<keyword evidence="6 12" id="KW-0915">Sodium</keyword>
<dbReference type="Pfam" id="PF02537">
    <property type="entry name" value="CRCB"/>
    <property type="match status" value="1"/>
</dbReference>
<evidence type="ECO:0000256" key="12">
    <source>
        <dbReference type="HAMAP-Rule" id="MF_00454"/>
    </source>
</evidence>
<comment type="catalytic activity">
    <reaction evidence="11">
        <text>fluoride(in) = fluoride(out)</text>
        <dbReference type="Rhea" id="RHEA:76159"/>
        <dbReference type="ChEBI" id="CHEBI:17051"/>
    </reaction>
    <physiologicalReaction direction="left-to-right" evidence="11">
        <dbReference type="Rhea" id="RHEA:76160"/>
    </physiologicalReaction>
</comment>
<dbReference type="PANTHER" id="PTHR28259">
    <property type="entry name" value="FLUORIDE EXPORT PROTEIN 1-RELATED"/>
    <property type="match status" value="1"/>
</dbReference>
<dbReference type="HOGENOM" id="CLU_114342_3_0_5"/>
<keyword evidence="9 12" id="KW-0407">Ion channel</keyword>
<feature type="transmembrane region" description="Helical" evidence="12">
    <location>
        <begin position="67"/>
        <end position="83"/>
    </location>
</feature>
<dbReference type="KEGG" id="rpx:Rpdx1_0930"/>
<keyword evidence="12" id="KW-0813">Transport</keyword>
<keyword evidence="12" id="KW-0479">Metal-binding</keyword>
<dbReference type="eggNOG" id="COG0239">
    <property type="taxonomic scope" value="Bacteria"/>
</dbReference>
<evidence type="ECO:0000313" key="14">
    <source>
        <dbReference type="Proteomes" id="UP000001402"/>
    </source>
</evidence>
<keyword evidence="2 12" id="KW-1003">Cell membrane</keyword>
<dbReference type="GO" id="GO:0062054">
    <property type="term" value="F:fluoride channel activity"/>
    <property type="evidence" value="ECO:0007669"/>
    <property type="project" value="UniProtKB-UniRule"/>
</dbReference>
<keyword evidence="8 12" id="KW-0472">Membrane</keyword>
<protein>
    <recommendedName>
        <fullName evidence="12">Fluoride-specific ion channel FluC</fullName>
    </recommendedName>
</protein>
<dbReference type="EMBL" id="CP002418">
    <property type="protein sequence ID" value="ADU42560.1"/>
    <property type="molecule type" value="Genomic_DNA"/>
</dbReference>
<evidence type="ECO:0000256" key="8">
    <source>
        <dbReference type="ARBA" id="ARBA00023136"/>
    </source>
</evidence>
<dbReference type="STRING" id="652103.Rpdx1_0930"/>
<proteinExistence type="inferred from homology"/>
<accession>E6VPY3</accession>
<evidence type="ECO:0000313" key="13">
    <source>
        <dbReference type="EMBL" id="ADU42560.1"/>
    </source>
</evidence>
<keyword evidence="3 12" id="KW-0997">Cell inner membrane</keyword>
<gene>
    <name evidence="12" type="primary">fluC</name>
    <name evidence="12" type="synonym">crcB</name>
    <name evidence="13" type="ordered locus">Rpdx1_0930</name>
</gene>
<evidence type="ECO:0000256" key="7">
    <source>
        <dbReference type="ARBA" id="ARBA00023065"/>
    </source>
</evidence>
<evidence type="ECO:0000256" key="4">
    <source>
        <dbReference type="ARBA" id="ARBA00022692"/>
    </source>
</evidence>
<evidence type="ECO:0000256" key="10">
    <source>
        <dbReference type="ARBA" id="ARBA00035120"/>
    </source>
</evidence>
<sequence>MNYLIIFIGAGLGGMARHTVNVTTLRLFNPGIFPFGTLFINVAGSCLMGVAAEYFASRTGLPFQARLFLTTGLLGGFTTFSTFSMETTMLIERGLWLLAGLNVIISVALSLGALLGAMAITRHNLI</sequence>
<dbReference type="Proteomes" id="UP000001402">
    <property type="component" value="Chromosome"/>
</dbReference>
<dbReference type="HAMAP" id="MF_00454">
    <property type="entry name" value="FluC"/>
    <property type="match status" value="1"/>
</dbReference>
<dbReference type="GO" id="GO:0005886">
    <property type="term" value="C:plasma membrane"/>
    <property type="evidence" value="ECO:0007669"/>
    <property type="project" value="UniProtKB-SubCell"/>
</dbReference>
<dbReference type="InterPro" id="IPR003691">
    <property type="entry name" value="FluC"/>
</dbReference>
<reference evidence="13" key="1">
    <citation type="submission" date="2010-12" db="EMBL/GenBank/DDBJ databases">
        <title>Complete sequence of Rhodopseudomonas palustris DX-1.</title>
        <authorList>
            <consortium name="US DOE Joint Genome Institute"/>
            <person name="Lucas S."/>
            <person name="Copeland A."/>
            <person name="Lapidus A."/>
            <person name="Cheng J.-F."/>
            <person name="Goodwin L."/>
            <person name="Pitluck S."/>
            <person name="Misra M."/>
            <person name="Chertkov O."/>
            <person name="Detter J.C."/>
            <person name="Han C."/>
            <person name="Tapia R."/>
            <person name="Land M."/>
            <person name="Hauser L."/>
            <person name="Kyrpides N."/>
            <person name="Ivanova N."/>
            <person name="Ovchinnikova G."/>
            <person name="Logan B."/>
            <person name="Oda Y."/>
            <person name="Harwood C."/>
            <person name="Woyke T."/>
        </authorList>
    </citation>
    <scope>NUCLEOTIDE SEQUENCE [LARGE SCALE GENOMIC DNA]</scope>
    <source>
        <strain evidence="13">DX-1</strain>
    </source>
</reference>
<dbReference type="OrthoDB" id="9806299at2"/>
<feature type="binding site" evidence="12">
    <location>
        <position position="78"/>
    </location>
    <ligand>
        <name>Na(+)</name>
        <dbReference type="ChEBI" id="CHEBI:29101"/>
        <note>structural</note>
    </ligand>
</feature>
<organism evidence="13 14">
    <name type="scientific">Rhodopseudomonas palustris (strain DX-1)</name>
    <dbReference type="NCBI Taxonomy" id="652103"/>
    <lineage>
        <taxon>Bacteria</taxon>
        <taxon>Pseudomonadati</taxon>
        <taxon>Pseudomonadota</taxon>
        <taxon>Alphaproteobacteria</taxon>
        <taxon>Hyphomicrobiales</taxon>
        <taxon>Nitrobacteraceae</taxon>
        <taxon>Rhodopseudomonas</taxon>
    </lineage>
</organism>
<evidence type="ECO:0000256" key="5">
    <source>
        <dbReference type="ARBA" id="ARBA00022989"/>
    </source>
</evidence>
<keyword evidence="4 12" id="KW-0812">Transmembrane</keyword>
<evidence type="ECO:0000256" key="3">
    <source>
        <dbReference type="ARBA" id="ARBA00022519"/>
    </source>
</evidence>
<evidence type="ECO:0000256" key="6">
    <source>
        <dbReference type="ARBA" id="ARBA00023053"/>
    </source>
</evidence>
<dbReference type="NCBIfam" id="NF010794">
    <property type="entry name" value="PRK14198.1"/>
    <property type="match status" value="1"/>
</dbReference>
<dbReference type="BioCyc" id="RPAL652103:RPDX1_RS04610-MONOMER"/>
<dbReference type="GO" id="GO:0140114">
    <property type="term" value="P:cellular detoxification of fluoride"/>
    <property type="evidence" value="ECO:0007669"/>
    <property type="project" value="UniProtKB-UniRule"/>
</dbReference>
<keyword evidence="5 12" id="KW-1133">Transmembrane helix</keyword>
<evidence type="ECO:0000256" key="9">
    <source>
        <dbReference type="ARBA" id="ARBA00023303"/>
    </source>
</evidence>
<keyword evidence="7 12" id="KW-0406">Ion transport</keyword>
<dbReference type="PANTHER" id="PTHR28259:SF1">
    <property type="entry name" value="FLUORIDE EXPORT PROTEIN 1-RELATED"/>
    <property type="match status" value="1"/>
</dbReference>
<feature type="binding site" evidence="12">
    <location>
        <position position="75"/>
    </location>
    <ligand>
        <name>Na(+)</name>
        <dbReference type="ChEBI" id="CHEBI:29101"/>
        <note>structural</note>
    </ligand>
</feature>
<feature type="transmembrane region" description="Helical" evidence="12">
    <location>
        <begin position="32"/>
        <end position="55"/>
    </location>
</feature>
<comment type="function">
    <text evidence="12">Fluoride-specific ion channel. Important for reducing fluoride concentration in the cell, thus reducing its toxicity.</text>
</comment>
<evidence type="ECO:0000256" key="11">
    <source>
        <dbReference type="ARBA" id="ARBA00035585"/>
    </source>
</evidence>